<accession>A0A177N0W7</accession>
<gene>
    <name evidence="2" type="ORF">A1507_20065</name>
</gene>
<evidence type="ECO:0000313" key="2">
    <source>
        <dbReference type="EMBL" id="OAI11607.1"/>
    </source>
</evidence>
<dbReference type="RefSeq" id="WP_082877828.1">
    <property type="nucleotide sequence ID" value="NZ_LUUJ01000119.1"/>
</dbReference>
<dbReference type="InterPro" id="IPR000477">
    <property type="entry name" value="RT_dom"/>
</dbReference>
<dbReference type="Gene3D" id="3.30.70.270">
    <property type="match status" value="1"/>
</dbReference>
<dbReference type="InterPro" id="IPR043128">
    <property type="entry name" value="Rev_trsase/Diguanyl_cyclase"/>
</dbReference>
<dbReference type="NCBIfam" id="NF041748">
    <property type="entry name" value="Drt3b"/>
    <property type="match status" value="1"/>
</dbReference>
<sequence>MNKAKIKLNDYSRILLSETAPGDVPIIFTNNWFYQKIKNKNHKNQSIQDIINYVFERKNLDDISIPMRYRIRKDDISYRHLGLIHPAQQINIIEFYKAYSDQILLYCSKSSFSIRRPAKVASSYFIPNKLQESRSLKSTSAERLSDEKKFRHSTSYFAYDRHTKLHQFFEDEEFFNLEGKYTDFWSIDISKCFDSIYSHSITWATKGKFRTKSLRVKDTFGSIFDRLMQRANFNETNGIVIGNEVSRIFAEIILQDVDCKAKSMLTDKGLQESEDYDVRRYVDDYFIFASSPETCQKVLDVIEDALRAYKLFINTQKTKKIQKPFITGITRGKLATSNALTELYDLLFLTEDDKPVVSNVKIRSTYSVVKSFINKIKASCHDDKETYYVMTGYIISALTNKIKYIYNSAPEILNSQDFSSYRSAFVIILKIAFHLFSIHPSFHNSRKLSMLSYISFNFFEQHFPEEEKTIKLLINSFIKDFFESGKFKQSLDSANNYFPIEFSNLLFVSRNMGSDYLLNHRQIKSIFDLDGAKKRRHNFLEQEENSDYFQLTSLLYYIGNEPEYNRIKDEAIKEISFRLTNLESLHKDAKICYLLLDSISCPFIPVKNRKSWSSKLYETIKMHKPTTLQADEFFHSISDEQWFISWHYPDLWNTLEKKELQFEY</sequence>
<dbReference type="Proteomes" id="UP000077857">
    <property type="component" value="Unassembled WGS sequence"/>
</dbReference>
<feature type="domain" description="Reverse transcriptase" evidence="1">
    <location>
        <begin position="108"/>
        <end position="395"/>
    </location>
</feature>
<dbReference type="AlphaFoldDB" id="A0A177N0W7"/>
<dbReference type="Pfam" id="PF00078">
    <property type="entry name" value="RVT_1"/>
    <property type="match status" value="1"/>
</dbReference>
<evidence type="ECO:0000259" key="1">
    <source>
        <dbReference type="PROSITE" id="PS50878"/>
    </source>
</evidence>
<dbReference type="EMBL" id="LUUJ01000119">
    <property type="protein sequence ID" value="OAI11607.1"/>
    <property type="molecule type" value="Genomic_DNA"/>
</dbReference>
<dbReference type="SUPFAM" id="SSF56672">
    <property type="entry name" value="DNA/RNA polymerases"/>
    <property type="match status" value="1"/>
</dbReference>
<organism evidence="2 3">
    <name type="scientific">Methylomonas koyamae</name>
    <dbReference type="NCBI Taxonomy" id="702114"/>
    <lineage>
        <taxon>Bacteria</taxon>
        <taxon>Pseudomonadati</taxon>
        <taxon>Pseudomonadota</taxon>
        <taxon>Gammaproteobacteria</taxon>
        <taxon>Methylococcales</taxon>
        <taxon>Methylococcaceae</taxon>
        <taxon>Methylomonas</taxon>
    </lineage>
</organism>
<dbReference type="InterPro" id="IPR043502">
    <property type="entry name" value="DNA/RNA_pol_sf"/>
</dbReference>
<evidence type="ECO:0000313" key="3">
    <source>
        <dbReference type="Proteomes" id="UP000077857"/>
    </source>
</evidence>
<dbReference type="PROSITE" id="PS50878">
    <property type="entry name" value="RT_POL"/>
    <property type="match status" value="1"/>
</dbReference>
<comment type="caution">
    <text evidence="2">The sequence shown here is derived from an EMBL/GenBank/DDBJ whole genome shotgun (WGS) entry which is preliminary data.</text>
</comment>
<dbReference type="OrthoDB" id="9780724at2"/>
<reference evidence="2 3" key="1">
    <citation type="submission" date="2016-03" db="EMBL/GenBank/DDBJ databases">
        <authorList>
            <person name="Ploux O."/>
        </authorList>
    </citation>
    <scope>NUCLEOTIDE SEQUENCE [LARGE SCALE GENOMIC DNA]</scope>
    <source>
        <strain evidence="2 3">R-45378</strain>
    </source>
</reference>
<dbReference type="CDD" id="cd01646">
    <property type="entry name" value="RT_Bac_retron_I"/>
    <property type="match status" value="1"/>
</dbReference>
<name>A0A177N0W7_9GAMM</name>
<proteinExistence type="predicted"/>
<protein>
    <recommendedName>
        <fullName evidence="1">Reverse transcriptase domain-containing protein</fullName>
    </recommendedName>
</protein>